<name>B7Q9V9_IXOSC</name>
<evidence type="ECO:0000313" key="4">
    <source>
        <dbReference type="Proteomes" id="UP000001555"/>
    </source>
</evidence>
<reference evidence="3" key="2">
    <citation type="submission" date="2020-05" db="UniProtKB">
        <authorList>
            <consortium name="EnsemblMetazoa"/>
        </authorList>
    </citation>
    <scope>IDENTIFICATION</scope>
    <source>
        <strain evidence="3">wikel</strain>
    </source>
</reference>
<evidence type="ECO:0000256" key="1">
    <source>
        <dbReference type="SAM" id="MobiDB-lite"/>
    </source>
</evidence>
<protein>
    <submittedName>
        <fullName evidence="2 3">Uncharacterized protein</fullName>
    </submittedName>
</protein>
<dbReference type="VEuPathDB" id="VectorBase:ISCW021034"/>
<keyword evidence="4" id="KW-1185">Reference proteome</keyword>
<feature type="compositionally biased region" description="Polar residues" evidence="1">
    <location>
        <begin position="1"/>
        <end position="11"/>
    </location>
</feature>
<proteinExistence type="predicted"/>
<dbReference type="HOGENOM" id="CLU_2294741_0_0_1"/>
<dbReference type="VEuPathDB" id="VectorBase:ISCI021034"/>
<sequence>MRALTDITSAFTRPASRCPSPEPKLPSSLWERAHTERAGFNGFDRSAAKRPRARTKVGLAVTLENDPAPATGPQRAKERSDDAIQGARNPGFLAPRQAAEC</sequence>
<dbReference type="EnsemblMetazoa" id="ISCW021034-RA">
    <property type="protein sequence ID" value="ISCW021034-PA"/>
    <property type="gene ID" value="ISCW021034"/>
</dbReference>
<dbReference type="PaxDb" id="6945-B7Q9V9"/>
<dbReference type="InParanoid" id="B7Q9V9"/>
<dbReference type="EMBL" id="ABJB010454642">
    <property type="status" value="NOT_ANNOTATED_CDS"/>
    <property type="molecule type" value="Genomic_DNA"/>
</dbReference>
<reference evidence="2 4" key="1">
    <citation type="submission" date="2008-03" db="EMBL/GenBank/DDBJ databases">
        <title>Annotation of Ixodes scapularis.</title>
        <authorList>
            <consortium name="Ixodes scapularis Genome Project Consortium"/>
            <person name="Caler E."/>
            <person name="Hannick L.I."/>
            <person name="Bidwell S."/>
            <person name="Joardar V."/>
            <person name="Thiagarajan M."/>
            <person name="Amedeo P."/>
            <person name="Galinsky K.J."/>
            <person name="Schobel S."/>
            <person name="Inman J."/>
            <person name="Hostetler J."/>
            <person name="Miller J."/>
            <person name="Hammond M."/>
            <person name="Megy K."/>
            <person name="Lawson D."/>
            <person name="Kodira C."/>
            <person name="Sutton G."/>
            <person name="Meyer J."/>
            <person name="Hill C.A."/>
            <person name="Birren B."/>
            <person name="Nene V."/>
            <person name="Collins F."/>
            <person name="Alarcon-Chaidez F."/>
            <person name="Wikel S."/>
            <person name="Strausberg R."/>
        </authorList>
    </citation>
    <scope>NUCLEOTIDE SEQUENCE [LARGE SCALE GENOMIC DNA]</scope>
    <source>
        <strain evidence="4">Wikel</strain>
        <strain evidence="2">Wikel colony</strain>
    </source>
</reference>
<organism>
    <name type="scientific">Ixodes scapularis</name>
    <name type="common">Black-legged tick</name>
    <name type="synonym">Deer tick</name>
    <dbReference type="NCBI Taxonomy" id="6945"/>
    <lineage>
        <taxon>Eukaryota</taxon>
        <taxon>Metazoa</taxon>
        <taxon>Ecdysozoa</taxon>
        <taxon>Arthropoda</taxon>
        <taxon>Chelicerata</taxon>
        <taxon>Arachnida</taxon>
        <taxon>Acari</taxon>
        <taxon>Parasitiformes</taxon>
        <taxon>Ixodida</taxon>
        <taxon>Ixodoidea</taxon>
        <taxon>Ixodidae</taxon>
        <taxon>Ixodinae</taxon>
        <taxon>Ixodes</taxon>
    </lineage>
</organism>
<feature type="region of interest" description="Disordered" evidence="1">
    <location>
        <begin position="1"/>
        <end position="30"/>
    </location>
</feature>
<dbReference type="EMBL" id="DS891538">
    <property type="protein sequence ID" value="EEC15612.1"/>
    <property type="molecule type" value="Genomic_DNA"/>
</dbReference>
<dbReference type="AlphaFoldDB" id="B7Q9V9"/>
<evidence type="ECO:0000313" key="3">
    <source>
        <dbReference type="EnsemblMetazoa" id="ISCW021034-PA"/>
    </source>
</evidence>
<accession>B7Q9V9</accession>
<gene>
    <name evidence="2" type="ORF">IscW_ISCW021034</name>
</gene>
<feature type="region of interest" description="Disordered" evidence="1">
    <location>
        <begin position="63"/>
        <end position="101"/>
    </location>
</feature>
<dbReference type="Proteomes" id="UP000001555">
    <property type="component" value="Unassembled WGS sequence"/>
</dbReference>
<evidence type="ECO:0000313" key="2">
    <source>
        <dbReference type="EMBL" id="EEC15612.1"/>
    </source>
</evidence>